<dbReference type="InterPro" id="IPR041581">
    <property type="entry name" value="Glyoxalase_6"/>
</dbReference>
<sequence>MRAEPVVRGRRPSSEATQRFHLEVYVAPEVREGRIAAAVAAGGTVVDESKAPWLTLVADPDGNTGVLCTDASVTEPA</sequence>
<comment type="caution">
    <text evidence="2">The sequence shown here is derived from an EMBL/GenBank/DDBJ whole genome shotgun (WGS) entry which is preliminary data.</text>
</comment>
<reference evidence="2 3" key="1">
    <citation type="submission" date="2019-07" db="EMBL/GenBank/DDBJ databases">
        <title>Whole genome shotgun sequence of Agrococcus baldri NBRC 103055.</title>
        <authorList>
            <person name="Hosoyama A."/>
            <person name="Uohara A."/>
            <person name="Ohji S."/>
            <person name="Ichikawa N."/>
        </authorList>
    </citation>
    <scope>NUCLEOTIDE SEQUENCE [LARGE SCALE GENOMIC DNA]</scope>
    <source>
        <strain evidence="2 3">NBRC 103055</strain>
    </source>
</reference>
<keyword evidence="3" id="KW-1185">Reference proteome</keyword>
<organism evidence="2 3">
    <name type="scientific">Agrococcus baldri</name>
    <dbReference type="NCBI Taxonomy" id="153730"/>
    <lineage>
        <taxon>Bacteria</taxon>
        <taxon>Bacillati</taxon>
        <taxon>Actinomycetota</taxon>
        <taxon>Actinomycetes</taxon>
        <taxon>Micrococcales</taxon>
        <taxon>Microbacteriaceae</taxon>
        <taxon>Agrococcus</taxon>
    </lineage>
</organism>
<dbReference type="Pfam" id="PF18029">
    <property type="entry name" value="Glyoxalase_6"/>
    <property type="match status" value="1"/>
</dbReference>
<proteinExistence type="predicted"/>
<dbReference type="Proteomes" id="UP000321749">
    <property type="component" value="Unassembled WGS sequence"/>
</dbReference>
<dbReference type="Gene3D" id="3.10.180.10">
    <property type="entry name" value="2,3-Dihydroxybiphenyl 1,2-Dioxygenase, domain 1"/>
    <property type="match status" value="1"/>
</dbReference>
<evidence type="ECO:0000313" key="3">
    <source>
        <dbReference type="Proteomes" id="UP000321749"/>
    </source>
</evidence>
<gene>
    <name evidence="2" type="ORF">ABA31_28660</name>
</gene>
<evidence type="ECO:0000313" key="2">
    <source>
        <dbReference type="EMBL" id="GEK81515.1"/>
    </source>
</evidence>
<accession>A0AA87REC5</accession>
<dbReference type="InterPro" id="IPR029068">
    <property type="entry name" value="Glyas_Bleomycin-R_OHBP_Dase"/>
</dbReference>
<dbReference type="AlphaFoldDB" id="A0AA87REC5"/>
<evidence type="ECO:0000259" key="1">
    <source>
        <dbReference type="Pfam" id="PF18029"/>
    </source>
</evidence>
<feature type="domain" description="Glyoxalase-like" evidence="1">
    <location>
        <begin position="15"/>
        <end position="64"/>
    </location>
</feature>
<name>A0AA87REC5_9MICO</name>
<dbReference type="EMBL" id="BJUU01000030">
    <property type="protein sequence ID" value="GEK81515.1"/>
    <property type="molecule type" value="Genomic_DNA"/>
</dbReference>
<protein>
    <recommendedName>
        <fullName evidence="1">Glyoxalase-like domain-containing protein</fullName>
    </recommendedName>
</protein>